<evidence type="ECO:0000313" key="1">
    <source>
        <dbReference type="EMBL" id="ECK7358089.1"/>
    </source>
</evidence>
<dbReference type="EMBL" id="AAJCZV010000004">
    <property type="protein sequence ID" value="ECK7402694.1"/>
    <property type="molecule type" value="Genomic_DNA"/>
</dbReference>
<evidence type="ECO:0000313" key="21">
    <source>
        <dbReference type="EMBL" id="HAD2617289.1"/>
    </source>
</evidence>
<dbReference type="EMBL" id="AAKDKZ010000002">
    <property type="protein sequence ID" value="ECQ8945728.1"/>
    <property type="molecule type" value="Genomic_DNA"/>
</dbReference>
<organism evidence="4">
    <name type="scientific">Salmonella enterica I</name>
    <dbReference type="NCBI Taxonomy" id="59201"/>
    <lineage>
        <taxon>Bacteria</taxon>
        <taxon>Pseudomonadati</taxon>
        <taxon>Pseudomonadota</taxon>
        <taxon>Gammaproteobacteria</taxon>
        <taxon>Enterobacterales</taxon>
        <taxon>Enterobacteriaceae</taxon>
        <taxon>Salmonella</taxon>
    </lineage>
</organism>
<evidence type="ECO:0000313" key="16">
    <source>
        <dbReference type="EMBL" id="HAD2170226.1"/>
    </source>
</evidence>
<evidence type="ECO:0000313" key="6">
    <source>
        <dbReference type="EMBL" id="ECR3261202.1"/>
    </source>
</evidence>
<dbReference type="EMBL" id="DAAODO010000001">
    <property type="protein sequence ID" value="HAD2593384.1"/>
    <property type="molecule type" value="Genomic_DNA"/>
</dbReference>
<evidence type="ECO:0000313" key="18">
    <source>
        <dbReference type="EMBL" id="HAD2349687.1"/>
    </source>
</evidence>
<reference evidence="10" key="1">
    <citation type="journal article" date="2018" name="Genome Biol.">
        <title>SKESA: strategic k-mer extension for scrupulous assemblies.</title>
        <authorList>
            <person name="Souvorov A."/>
            <person name="Agarwala R."/>
            <person name="Lipman D.J."/>
        </authorList>
    </citation>
    <scope>NUCLEOTIDE SEQUENCE</scope>
    <source>
        <strain evidence="10">11-0211</strain>
        <strain evidence="11">11-7782</strain>
        <strain evidence="12">Salmonella enterica subsp. enterica</strain>
    </source>
</reference>
<dbReference type="EMBL" id="DAANZV010000001">
    <property type="protein sequence ID" value="HAD2137207.1"/>
    <property type="molecule type" value="Genomic_DNA"/>
</dbReference>
<dbReference type="EMBL" id="DAAOFV010000009">
    <property type="protein sequence ID" value="HAD2892449.1"/>
    <property type="molecule type" value="Genomic_DNA"/>
</dbReference>
<evidence type="ECO:0000313" key="12">
    <source>
        <dbReference type="EMBL" id="HAD2071329.1"/>
    </source>
</evidence>
<evidence type="ECO:0000313" key="19">
    <source>
        <dbReference type="EMBL" id="HAD2556643.1"/>
    </source>
</evidence>
<reference evidence="4" key="3">
    <citation type="submission" date="2019-09" db="EMBL/GenBank/DDBJ databases">
        <authorList>
            <person name="Ashton P.M."/>
            <person name="Dallman T."/>
            <person name="Nair S."/>
            <person name="De Pinna E."/>
            <person name="Peters T."/>
            <person name="Grant K."/>
        </authorList>
    </citation>
    <scope>NUCLEOTIDE SEQUENCE</scope>
    <source>
        <strain evidence="1">779886</strain>
        <strain evidence="2">780183</strain>
        <strain evidence="3">795045</strain>
        <strain evidence="6">795075</strain>
        <strain evidence="4">796490</strain>
        <strain evidence="5">797666</strain>
        <strain evidence="7">800616</strain>
        <strain evidence="8">802752</strain>
        <strain evidence="9">804358</strain>
    </source>
</reference>
<evidence type="ECO:0000313" key="5">
    <source>
        <dbReference type="EMBL" id="ECR2319707.1"/>
    </source>
</evidence>
<dbReference type="EMBL" id="DAANZI010000001">
    <property type="protein sequence ID" value="HAD2071329.1"/>
    <property type="molecule type" value="Genomic_DNA"/>
</dbReference>
<dbReference type="EMBL" id="DAAOBT010000002">
    <property type="protein sequence ID" value="HAD2349687.1"/>
    <property type="molecule type" value="Genomic_DNA"/>
</dbReference>
<accession>A0A3R0PJM7</accession>
<sequence>MKNVPESVIAELRQLSGKIRTLCIENNMPCVVSYARDCDDESVSRTLVAYTDSETGAYDRSITAAIMLLKMNEAPPENFISLLKLMECKELVTNAFCSMKNESLH</sequence>
<dbReference type="EMBL" id="AAKEPC010000003">
    <property type="protein sequence ID" value="ECR1569650.1"/>
    <property type="molecule type" value="Genomic_DNA"/>
</dbReference>
<evidence type="ECO:0000313" key="15">
    <source>
        <dbReference type="EMBL" id="HAD2137207.1"/>
    </source>
</evidence>
<dbReference type="AlphaFoldDB" id="A0A3R0PJM7"/>
<dbReference type="EMBL" id="DAAMIZ010000008">
    <property type="protein sequence ID" value="HAC6873862.1"/>
    <property type="molecule type" value="Genomic_DNA"/>
</dbReference>
<dbReference type="EMBL" id="DAAMIT010000001">
    <property type="protein sequence ID" value="HAC6845024.1"/>
    <property type="molecule type" value="Genomic_DNA"/>
</dbReference>
<dbReference type="EMBL" id="AAKFCF010000001">
    <property type="protein sequence ID" value="ECR2319707.1"/>
    <property type="molecule type" value="Genomic_DNA"/>
</dbReference>
<evidence type="ECO:0000313" key="3">
    <source>
        <dbReference type="EMBL" id="ECQ8945728.1"/>
    </source>
</evidence>
<dbReference type="EMBL" id="DAAOBI010000010">
    <property type="protein sequence ID" value="HAD2323663.1"/>
    <property type="molecule type" value="Genomic_DNA"/>
</dbReference>
<evidence type="ECO:0000313" key="23">
    <source>
        <dbReference type="EMBL" id="HAD2717726.1"/>
    </source>
</evidence>
<evidence type="ECO:0000313" key="4">
    <source>
        <dbReference type="EMBL" id="ECR1569650.1"/>
    </source>
</evidence>
<dbReference type="EMBL" id="DAANZW010000001">
    <property type="protein sequence ID" value="HAD2123095.1"/>
    <property type="molecule type" value="Genomic_DNA"/>
</dbReference>
<dbReference type="EMBL" id="DAAODX010000001">
    <property type="protein sequence ID" value="HAD2645382.1"/>
    <property type="molecule type" value="Genomic_DNA"/>
</dbReference>
<dbReference type="EMBL" id="AAKTMG010000045">
    <property type="protein sequence ID" value="ECV5046085.1"/>
    <property type="molecule type" value="Genomic_DNA"/>
</dbReference>
<dbReference type="EMBL" id="DAANZM010000001">
    <property type="protein sequence ID" value="HAD2089778.1"/>
    <property type="molecule type" value="Genomic_DNA"/>
</dbReference>
<proteinExistence type="predicted"/>
<gene>
    <name evidence="3" type="ORF">F0D14_02825</name>
    <name evidence="4" type="ORF">F0H97_06230</name>
    <name evidence="5" type="ORF">F0M28_01765</name>
    <name evidence="6" type="ORF">F1J33_03040</name>
    <name evidence="7" type="ORF">F2J40_21790</name>
    <name evidence="9" type="ORF">F3595_06415</name>
    <name evidence="8" type="ORF">F3E81_01765</name>
    <name evidence="2" type="ORF">FRN02_06365</name>
    <name evidence="1" type="ORF">FRN09_08345</name>
    <name evidence="11" type="ORF">G0D51_06400</name>
    <name evidence="10" type="ORF">G0D80_00570</name>
    <name evidence="16" type="ORF">G1E46_03395</name>
    <name evidence="13" type="ORF">G1E55_01770</name>
    <name evidence="14" type="ORF">G1E64_01775</name>
    <name evidence="12" type="ORF">G1E86_01780</name>
    <name evidence="18" type="ORF">G1G55_03900</name>
    <name evidence="17" type="ORF">G1G93_15000</name>
    <name evidence="15" type="ORF">G1H01_01780</name>
    <name evidence="22" type="ORF">G1H24_01780</name>
    <name evidence="20" type="ORF">G1H40_01785</name>
    <name evidence="19" type="ORF">G1H47_02750</name>
    <name evidence="21" type="ORF">G1H60_03045</name>
    <name evidence="23" type="ORF">G1H61_07220</name>
    <name evidence="25" type="ORF">G1H91_14040</name>
    <name evidence="24" type="ORF">G1I18_19325</name>
</gene>
<evidence type="ECO:0000313" key="17">
    <source>
        <dbReference type="EMBL" id="HAD2323663.1"/>
    </source>
</evidence>
<evidence type="ECO:0000313" key="7">
    <source>
        <dbReference type="EMBL" id="ECV5046085.1"/>
    </source>
</evidence>
<dbReference type="EMBL" id="AAJCZD010000004">
    <property type="protein sequence ID" value="ECK7358089.1"/>
    <property type="molecule type" value="Genomic_DNA"/>
</dbReference>
<evidence type="ECO:0000313" key="2">
    <source>
        <dbReference type="EMBL" id="ECK7402694.1"/>
    </source>
</evidence>
<dbReference type="EMBL" id="DAAOEO010000033">
    <property type="protein sequence ID" value="HAD2717726.1"/>
    <property type="molecule type" value="Genomic_DNA"/>
</dbReference>
<evidence type="ECO:0000313" key="8">
    <source>
        <dbReference type="EMBL" id="ECW0146133.1"/>
    </source>
</evidence>
<evidence type="ECO:0000313" key="14">
    <source>
        <dbReference type="EMBL" id="HAD2123095.1"/>
    </source>
</evidence>
<comment type="caution">
    <text evidence="4">The sequence shown here is derived from an EMBL/GenBank/DDBJ whole genome shotgun (WGS) entry which is preliminary data.</text>
</comment>
<dbReference type="EMBL" id="DAAOAE010000002">
    <property type="protein sequence ID" value="HAD2170226.1"/>
    <property type="molecule type" value="Genomic_DNA"/>
</dbReference>
<reference evidence="12" key="2">
    <citation type="submission" date="2019-01" db="EMBL/GenBank/DDBJ databases">
        <authorList>
            <consortium name="NCBI Pathogen Detection Project"/>
        </authorList>
    </citation>
    <scope>NUCLEOTIDE SEQUENCE</scope>
    <source>
        <strain evidence="10">11-0211</strain>
        <strain evidence="11">11-7782</strain>
        <strain evidence="12">Salmonella enterica subsp. enterica</strain>
    </source>
</reference>
<evidence type="ECO:0000313" key="9">
    <source>
        <dbReference type="EMBL" id="ECW8124364.1"/>
    </source>
</evidence>
<evidence type="ECO:0000313" key="10">
    <source>
        <dbReference type="EMBL" id="HAC6845024.1"/>
    </source>
</evidence>
<dbReference type="EMBL" id="AAKFQZ010000002">
    <property type="protein sequence ID" value="ECR3261202.1"/>
    <property type="molecule type" value="Genomic_DNA"/>
</dbReference>
<evidence type="ECO:0000313" key="25">
    <source>
        <dbReference type="EMBL" id="HAD2892449.1"/>
    </source>
</evidence>
<dbReference type="RefSeq" id="WP_000800272.1">
    <property type="nucleotide sequence ID" value="NZ_BAABUB010000001.1"/>
</dbReference>
<evidence type="ECO:0000313" key="13">
    <source>
        <dbReference type="EMBL" id="HAD2089778.1"/>
    </source>
</evidence>
<evidence type="ECO:0000313" key="20">
    <source>
        <dbReference type="EMBL" id="HAD2593384.1"/>
    </source>
</evidence>
<evidence type="ECO:0000313" key="22">
    <source>
        <dbReference type="EMBL" id="HAD2645382.1"/>
    </source>
</evidence>
<dbReference type="EMBL" id="DAAODC010000002">
    <property type="protein sequence ID" value="HAD2556643.1"/>
    <property type="molecule type" value="Genomic_DNA"/>
</dbReference>
<evidence type="ECO:0000313" key="24">
    <source>
        <dbReference type="EMBL" id="HAD2792727.1"/>
    </source>
</evidence>
<dbReference type="EMBL" id="AAKXRH010000003">
    <property type="protein sequence ID" value="ECW8124364.1"/>
    <property type="molecule type" value="Genomic_DNA"/>
</dbReference>
<dbReference type="EMBL" id="AAKUZB010000001">
    <property type="protein sequence ID" value="ECW0146133.1"/>
    <property type="molecule type" value="Genomic_DNA"/>
</dbReference>
<evidence type="ECO:0000313" key="11">
    <source>
        <dbReference type="EMBL" id="HAC6873862.1"/>
    </source>
</evidence>
<dbReference type="EMBL" id="DAAODT010000002">
    <property type="protein sequence ID" value="HAD2617289.1"/>
    <property type="molecule type" value="Genomic_DNA"/>
</dbReference>
<protein>
    <submittedName>
        <fullName evidence="4">Uncharacterized protein</fullName>
    </submittedName>
</protein>
<name>A0A3R0PJM7_SALET</name>
<dbReference type="EMBL" id="DAAOFD010000015">
    <property type="protein sequence ID" value="HAD2792727.1"/>
    <property type="molecule type" value="Genomic_DNA"/>
</dbReference>